<evidence type="ECO:0000313" key="2">
    <source>
        <dbReference type="Proteomes" id="UP000048965"/>
    </source>
</evidence>
<dbReference type="Proteomes" id="UP000048965">
    <property type="component" value="Unassembled WGS sequence"/>
</dbReference>
<gene>
    <name evidence="1" type="ORF">TPA0598_08_00720</name>
</gene>
<name>A0A0P4REA5_9ACTN</name>
<evidence type="ECO:0000313" key="1">
    <source>
        <dbReference type="EMBL" id="GAO11161.1"/>
    </source>
</evidence>
<sequence length="69" mass="6961">MAAAAALPSEGGGSERGHGGRVALWSVLLGRAGADAYGRETVRAWCVPGAHPLKGKCRVPALVRGAPGR</sequence>
<accession>A0A0P4REA5</accession>
<protein>
    <submittedName>
        <fullName evidence="1">Uncharacterized protein</fullName>
    </submittedName>
</protein>
<dbReference type="AlphaFoldDB" id="A0A0P4REA5"/>
<organism evidence="1 2">
    <name type="scientific">Streptomyces lydicamycinicus</name>
    <dbReference type="NCBI Taxonomy" id="1546107"/>
    <lineage>
        <taxon>Bacteria</taxon>
        <taxon>Bacillati</taxon>
        <taxon>Actinomycetota</taxon>
        <taxon>Actinomycetes</taxon>
        <taxon>Kitasatosporales</taxon>
        <taxon>Streptomycetaceae</taxon>
        <taxon>Streptomyces</taxon>
    </lineage>
</organism>
<dbReference type="EMBL" id="BBNO01000008">
    <property type="protein sequence ID" value="GAO11161.1"/>
    <property type="molecule type" value="Genomic_DNA"/>
</dbReference>
<proteinExistence type="predicted"/>
<comment type="caution">
    <text evidence="1">The sequence shown here is derived from an EMBL/GenBank/DDBJ whole genome shotgun (WGS) entry which is preliminary data.</text>
</comment>
<reference evidence="2" key="1">
    <citation type="submission" date="2014-09" db="EMBL/GenBank/DDBJ databases">
        <title>Whole genome shotgun sequence of Streptomyces sp. NBRC 110027.</title>
        <authorList>
            <person name="Komaki H."/>
            <person name="Ichikawa N."/>
            <person name="Katano-Makiyama Y."/>
            <person name="Hosoyama A."/>
            <person name="Hashimoto M."/>
            <person name="Uohara A."/>
            <person name="Kitahashi Y."/>
            <person name="Ohji S."/>
            <person name="Kimura A."/>
            <person name="Yamazoe A."/>
            <person name="Igarashi Y."/>
            <person name="Fujita N."/>
        </authorList>
    </citation>
    <scope>NUCLEOTIDE SEQUENCE [LARGE SCALE GENOMIC DNA]</scope>
    <source>
        <strain evidence="2">NBRC 110027</strain>
    </source>
</reference>
<reference evidence="1 2" key="2">
    <citation type="journal article" date="2015" name="Stand. Genomic Sci.">
        <title>Draft genome sequence of marine-derived Streptomyces sp. TP-A0598, a producer of anti-MRSA antibiotic lydicamycins.</title>
        <authorList>
            <person name="Komaki H."/>
            <person name="Ichikawa N."/>
            <person name="Hosoyama A."/>
            <person name="Fujita N."/>
            <person name="Igarashi Y."/>
        </authorList>
    </citation>
    <scope>NUCLEOTIDE SEQUENCE [LARGE SCALE GENOMIC DNA]</scope>
    <source>
        <strain evidence="1 2">NBRC 110027</strain>
    </source>
</reference>
<keyword evidence="2" id="KW-1185">Reference proteome</keyword>